<reference evidence="5" key="1">
    <citation type="submission" date="2015-12" db="EMBL/GenBank/DDBJ databases">
        <title>De novo transcriptome assembly of four potential Pierce s Disease insect vectors from Arizona vineyards.</title>
        <authorList>
            <person name="Tassone E.E."/>
        </authorList>
    </citation>
    <scope>NUCLEOTIDE SEQUENCE</scope>
</reference>
<accession>A0A1B6CFK7</accession>
<dbReference type="PROSITE" id="PS00478">
    <property type="entry name" value="LIM_DOMAIN_1"/>
    <property type="match status" value="1"/>
</dbReference>
<dbReference type="InterPro" id="IPR001781">
    <property type="entry name" value="Znf_LIM"/>
</dbReference>
<name>A0A1B6CFK7_9HEMI</name>
<gene>
    <name evidence="5" type="ORF">g.3543</name>
</gene>
<evidence type="ECO:0000256" key="1">
    <source>
        <dbReference type="ARBA" id="ARBA00022723"/>
    </source>
</evidence>
<feature type="non-terminal residue" evidence="5">
    <location>
        <position position="158"/>
    </location>
</feature>
<dbReference type="AlphaFoldDB" id="A0A1B6CFK7"/>
<evidence type="ECO:0000256" key="3">
    <source>
        <dbReference type="ARBA" id="ARBA00023038"/>
    </source>
</evidence>
<keyword evidence="1" id="KW-0479">Metal-binding</keyword>
<dbReference type="GO" id="GO:0046872">
    <property type="term" value="F:metal ion binding"/>
    <property type="evidence" value="ECO:0007669"/>
    <property type="project" value="UniProtKB-KW"/>
</dbReference>
<keyword evidence="3" id="KW-0440">LIM domain</keyword>
<evidence type="ECO:0000313" key="5">
    <source>
        <dbReference type="EMBL" id="JAS12214.1"/>
    </source>
</evidence>
<evidence type="ECO:0000256" key="2">
    <source>
        <dbReference type="ARBA" id="ARBA00022833"/>
    </source>
</evidence>
<evidence type="ECO:0000259" key="4">
    <source>
        <dbReference type="PROSITE" id="PS00478"/>
    </source>
</evidence>
<protein>
    <recommendedName>
        <fullName evidence="4">LIM zinc-binding domain-containing protein</fullName>
    </recommendedName>
</protein>
<sequence length="158" mass="18238">MRMSFHNTETKDSVNELESQTLIRKGLKCSCACNTELSFTSERDISNLDGAILSTCGVHNNPNEDSKLTVDAVHPLFNLYRNISKDVATSTDNQKYVCRQCNTLIELDHEEINRHFETNRHLSCDLCVYCNGNVYEYFYNDKKYIYHKCDSSNCIDNK</sequence>
<feature type="domain" description="LIM zinc-binding" evidence="4">
    <location>
        <begin position="98"/>
        <end position="134"/>
    </location>
</feature>
<dbReference type="EMBL" id="GEDC01025084">
    <property type="protein sequence ID" value="JAS12214.1"/>
    <property type="molecule type" value="Transcribed_RNA"/>
</dbReference>
<organism evidence="5">
    <name type="scientific">Clastoptera arizonana</name>
    <name type="common">Arizona spittle bug</name>
    <dbReference type="NCBI Taxonomy" id="38151"/>
    <lineage>
        <taxon>Eukaryota</taxon>
        <taxon>Metazoa</taxon>
        <taxon>Ecdysozoa</taxon>
        <taxon>Arthropoda</taxon>
        <taxon>Hexapoda</taxon>
        <taxon>Insecta</taxon>
        <taxon>Pterygota</taxon>
        <taxon>Neoptera</taxon>
        <taxon>Paraneoptera</taxon>
        <taxon>Hemiptera</taxon>
        <taxon>Auchenorrhyncha</taxon>
        <taxon>Cercopoidea</taxon>
        <taxon>Clastopteridae</taxon>
        <taxon>Clastoptera</taxon>
    </lineage>
</organism>
<keyword evidence="2" id="KW-0862">Zinc</keyword>
<proteinExistence type="predicted"/>